<keyword evidence="1" id="KW-0805">Transcription regulation</keyword>
<evidence type="ECO:0000256" key="1">
    <source>
        <dbReference type="ARBA" id="ARBA00023015"/>
    </source>
</evidence>
<dbReference type="SMART" id="SM00345">
    <property type="entry name" value="HTH_GNTR"/>
    <property type="match status" value="1"/>
</dbReference>
<dbReference type="Proteomes" id="UP001597353">
    <property type="component" value="Unassembled WGS sequence"/>
</dbReference>
<proteinExistence type="predicted"/>
<dbReference type="SUPFAM" id="SSF48008">
    <property type="entry name" value="GntR ligand-binding domain-like"/>
    <property type="match status" value="1"/>
</dbReference>
<dbReference type="RefSeq" id="WP_390259348.1">
    <property type="nucleotide sequence ID" value="NZ_JBHUGH010000002.1"/>
</dbReference>
<reference evidence="6" key="1">
    <citation type="journal article" date="2019" name="Int. J. Syst. Evol. Microbiol.">
        <title>The Global Catalogue of Microorganisms (GCM) 10K type strain sequencing project: providing services to taxonomists for standard genome sequencing and annotation.</title>
        <authorList>
            <consortium name="The Broad Institute Genomics Platform"/>
            <consortium name="The Broad Institute Genome Sequencing Center for Infectious Disease"/>
            <person name="Wu L."/>
            <person name="Ma J."/>
        </authorList>
    </citation>
    <scope>NUCLEOTIDE SEQUENCE [LARGE SCALE GENOMIC DNA]</scope>
    <source>
        <strain evidence="6">CGMCC 4.7242</strain>
    </source>
</reference>
<keyword evidence="2" id="KW-0238">DNA-binding</keyword>
<dbReference type="Pfam" id="PF07729">
    <property type="entry name" value="FCD"/>
    <property type="match status" value="1"/>
</dbReference>
<dbReference type="InterPro" id="IPR036390">
    <property type="entry name" value="WH_DNA-bd_sf"/>
</dbReference>
<dbReference type="SMART" id="SM00895">
    <property type="entry name" value="FCD"/>
    <property type="match status" value="1"/>
</dbReference>
<feature type="domain" description="HTH gntR-type" evidence="4">
    <location>
        <begin position="7"/>
        <end position="74"/>
    </location>
</feature>
<dbReference type="PANTHER" id="PTHR43537:SF49">
    <property type="entry name" value="TRANSCRIPTIONAL REGULATORY PROTEIN"/>
    <property type="match status" value="1"/>
</dbReference>
<comment type="caution">
    <text evidence="5">The sequence shown here is derived from an EMBL/GenBank/DDBJ whole genome shotgun (WGS) entry which is preliminary data.</text>
</comment>
<accession>A0ABW4S0P5</accession>
<dbReference type="InterPro" id="IPR036388">
    <property type="entry name" value="WH-like_DNA-bd_sf"/>
</dbReference>
<evidence type="ECO:0000256" key="2">
    <source>
        <dbReference type="ARBA" id="ARBA00023125"/>
    </source>
</evidence>
<dbReference type="InterPro" id="IPR000524">
    <property type="entry name" value="Tscrpt_reg_HTH_GntR"/>
</dbReference>
<dbReference type="Gene3D" id="1.10.10.10">
    <property type="entry name" value="Winged helix-like DNA-binding domain superfamily/Winged helix DNA-binding domain"/>
    <property type="match status" value="1"/>
</dbReference>
<keyword evidence="6" id="KW-1185">Reference proteome</keyword>
<evidence type="ECO:0000256" key="3">
    <source>
        <dbReference type="ARBA" id="ARBA00023163"/>
    </source>
</evidence>
<sequence length="229" mass="25670">MAERTRDILGQSIALKLEAAIIAGELAAGTRLDEVTLAERHNVSRTPVREALQILQARSLVTRIPFRGTVVSEITRERISELFEAMGEIEALCGRFAAERMSLEERARLEALHDGMAALMQGQDVAAYEEANTEFHQLLYLGARNSEFQTMAEAMRLKLAPFRRRQLSDQTRIARSHKEHAQIVEAVMQRNGAAAEKALRRHLISAASAMLLHWPEEPARRGQRPPKAS</sequence>
<name>A0ABW4S0P5_9RHOB</name>
<dbReference type="PANTHER" id="PTHR43537">
    <property type="entry name" value="TRANSCRIPTIONAL REGULATOR, GNTR FAMILY"/>
    <property type="match status" value="1"/>
</dbReference>
<evidence type="ECO:0000259" key="4">
    <source>
        <dbReference type="PROSITE" id="PS50949"/>
    </source>
</evidence>
<dbReference type="EMBL" id="JBHUGH010000002">
    <property type="protein sequence ID" value="MFD1911162.1"/>
    <property type="molecule type" value="Genomic_DNA"/>
</dbReference>
<dbReference type="Pfam" id="PF00392">
    <property type="entry name" value="GntR"/>
    <property type="match status" value="1"/>
</dbReference>
<organism evidence="5 6">
    <name type="scientific">Halodurantibacterium flavum</name>
    <dbReference type="NCBI Taxonomy" id="1382802"/>
    <lineage>
        <taxon>Bacteria</taxon>
        <taxon>Pseudomonadati</taxon>
        <taxon>Pseudomonadota</taxon>
        <taxon>Alphaproteobacteria</taxon>
        <taxon>Rhodobacterales</taxon>
        <taxon>Paracoccaceae</taxon>
        <taxon>Halodurantibacterium</taxon>
    </lineage>
</organism>
<keyword evidence="3" id="KW-0804">Transcription</keyword>
<evidence type="ECO:0000313" key="6">
    <source>
        <dbReference type="Proteomes" id="UP001597353"/>
    </source>
</evidence>
<dbReference type="CDD" id="cd07377">
    <property type="entry name" value="WHTH_GntR"/>
    <property type="match status" value="1"/>
</dbReference>
<dbReference type="Gene3D" id="1.20.120.530">
    <property type="entry name" value="GntR ligand-binding domain-like"/>
    <property type="match status" value="1"/>
</dbReference>
<dbReference type="PROSITE" id="PS50949">
    <property type="entry name" value="HTH_GNTR"/>
    <property type="match status" value="1"/>
</dbReference>
<dbReference type="SUPFAM" id="SSF46785">
    <property type="entry name" value="Winged helix' DNA-binding domain"/>
    <property type="match status" value="1"/>
</dbReference>
<evidence type="ECO:0000313" key="5">
    <source>
        <dbReference type="EMBL" id="MFD1911162.1"/>
    </source>
</evidence>
<dbReference type="InterPro" id="IPR008920">
    <property type="entry name" value="TF_FadR/GntR_C"/>
</dbReference>
<dbReference type="InterPro" id="IPR011711">
    <property type="entry name" value="GntR_C"/>
</dbReference>
<gene>
    <name evidence="5" type="ORF">ACFSGJ_02925</name>
</gene>
<protein>
    <submittedName>
        <fullName evidence="5">GntR family transcriptional regulator</fullName>
    </submittedName>
</protein>